<dbReference type="InterPro" id="IPR027417">
    <property type="entry name" value="P-loop_NTPase"/>
</dbReference>
<accession>A0AB72YZK0</accession>
<dbReference type="PANTHER" id="PTHR33406">
    <property type="entry name" value="MEMBRANE PROTEIN MJ1562-RELATED"/>
    <property type="match status" value="1"/>
</dbReference>
<protein>
    <submittedName>
        <fullName evidence="8">MMPL family protein</fullName>
    </submittedName>
</protein>
<feature type="transmembrane region" description="Helical" evidence="6">
    <location>
        <begin position="562"/>
        <end position="579"/>
    </location>
</feature>
<evidence type="ECO:0000256" key="3">
    <source>
        <dbReference type="ARBA" id="ARBA00022692"/>
    </source>
</evidence>
<dbReference type="AlphaFoldDB" id="A0AB72YZK0"/>
<gene>
    <name evidence="8" type="ORF">HMPREF9003_1732</name>
</gene>
<evidence type="ECO:0000256" key="1">
    <source>
        <dbReference type="ARBA" id="ARBA00004651"/>
    </source>
</evidence>
<evidence type="ECO:0000259" key="7">
    <source>
        <dbReference type="PROSITE" id="PS50156"/>
    </source>
</evidence>
<dbReference type="EMBL" id="AEHJ01000029">
    <property type="protein sequence ID" value="EFO77271.1"/>
    <property type="molecule type" value="Genomic_DNA"/>
</dbReference>
<name>A0AB72YZK0_9BIFI</name>
<feature type="transmembrane region" description="Helical" evidence="6">
    <location>
        <begin position="366"/>
        <end position="391"/>
    </location>
</feature>
<keyword evidence="5 6" id="KW-0472">Membrane</keyword>
<feature type="transmembrane region" description="Helical" evidence="6">
    <location>
        <begin position="641"/>
        <end position="663"/>
    </location>
</feature>
<dbReference type="Gene3D" id="1.20.1640.10">
    <property type="entry name" value="Multidrug efflux transporter AcrB transmembrane domain"/>
    <property type="match status" value="2"/>
</dbReference>
<keyword evidence="3 6" id="KW-0812">Transmembrane</keyword>
<dbReference type="GO" id="GO:0005886">
    <property type="term" value="C:plasma membrane"/>
    <property type="evidence" value="ECO:0007669"/>
    <property type="project" value="UniProtKB-SubCell"/>
</dbReference>
<feature type="transmembrane region" description="Helical" evidence="6">
    <location>
        <begin position="675"/>
        <end position="700"/>
    </location>
</feature>
<dbReference type="Gene3D" id="3.40.50.300">
    <property type="entry name" value="P-loop containing nucleotide triphosphate hydrolases"/>
    <property type="match status" value="1"/>
</dbReference>
<keyword evidence="4 6" id="KW-1133">Transmembrane helix</keyword>
<feature type="transmembrane region" description="Helical" evidence="6">
    <location>
        <begin position="237"/>
        <end position="255"/>
    </location>
</feature>
<keyword evidence="2" id="KW-1003">Cell membrane</keyword>
<feature type="domain" description="SSD" evidence="7">
    <location>
        <begin position="200"/>
        <end position="333"/>
    </location>
</feature>
<comment type="subcellular location">
    <subcellularLocation>
        <location evidence="1">Cell membrane</location>
        <topology evidence="1">Multi-pass membrane protein</topology>
    </subcellularLocation>
</comment>
<dbReference type="Pfam" id="PF03176">
    <property type="entry name" value="MMPL"/>
    <property type="match status" value="2"/>
</dbReference>
<evidence type="ECO:0000313" key="9">
    <source>
        <dbReference type="Proteomes" id="UP000003457"/>
    </source>
</evidence>
<evidence type="ECO:0000256" key="4">
    <source>
        <dbReference type="ARBA" id="ARBA00022989"/>
    </source>
</evidence>
<evidence type="ECO:0000313" key="8">
    <source>
        <dbReference type="EMBL" id="EFO77271.1"/>
    </source>
</evidence>
<sequence>MSFSLYKLGQLMVRRHGRVLMAWLLALVLAVAGMATLAHGTNDEFSIPGSQSQDALDHLGHVFPEVSGTSAQIVAVAPESQRIDTTESRNAIGVVAKRIGGYRQVTLAADPFSETVQDAVSEDGRAAIIAIQFEVPFNELDSQVKSKIASDAKALQDALMDGAVTYCGGAAYRNAIPSLSPTEALGLAFALIALLMMFGSLVAAVLPLFTAVVGVGVGVATIYTMTSWFTISSTAPMLAVMIGLAVGIDYALFLISRHRDQLSDGLEVEESIARSVATAGSAVIFAGLTVIIALLGLFVAGIPFLTTMGVAAAFGVLVAVTVAETLVPALLGFAGKRLIPRKRANVKTSRRSLTNRKSHDRRIARTWVRLVTAKPLAVVVVITVALSALALPAANLRLALPDNSVEEIGTPARDAYDAVAEHFGPGFNGPLILTADIIQSTDPIGLANRIADDIRRLPGVKAVPLATPNPKGDTGIIQIVPETGPSDAATEQLVRELRGKYQYFLDTYDTETAVTGITAVAIDVSSKLGAALLPFGLLVVGLSLILLAMVFRSIWVPLKATAGYLLSVLAAFGVTTWVFQLGHGAELIRVQRVGPVISFLPIILMGVLFGLAMDYEVFLVSRIREHYAHHGDAKAAVEEGFASASTVVVAAATIMLSVFAAFIPEGSATIKPIAFSLAVGMFVDAFVVRLTLVPAVLALLGKRAWHLPAWVDRRLPVFDAEGDGLERELRLRDWPTPDSTEVLSAHDLTLDDMNGNALYEHIDLHIKPGEVLVVEDSGVSGKSALLYTLAGRVTTFRGDLKVIGCTLPQHMREIRSNVALISCANAADPLEDMRQATNDGTRLIMLNDADMVLQPDARAQLRDAISKRGETTYVLSCRNLSTLGDILHGMPLTILRLSSRTRDSERTDQFDRPESHITRFARFINSPITTSTHVEQ</sequence>
<dbReference type="PANTHER" id="PTHR33406:SF13">
    <property type="entry name" value="MEMBRANE PROTEIN YDFJ"/>
    <property type="match status" value="1"/>
</dbReference>
<dbReference type="InterPro" id="IPR050545">
    <property type="entry name" value="Mycobact_MmpL"/>
</dbReference>
<dbReference type="InterPro" id="IPR000731">
    <property type="entry name" value="SSD"/>
</dbReference>
<feature type="transmembrane region" description="Helical" evidence="6">
    <location>
        <begin position="311"/>
        <end position="333"/>
    </location>
</feature>
<dbReference type="SUPFAM" id="SSF52540">
    <property type="entry name" value="P-loop containing nucleoside triphosphate hydrolases"/>
    <property type="match status" value="1"/>
</dbReference>
<reference evidence="8 9" key="1">
    <citation type="submission" date="2010-10" db="EMBL/GenBank/DDBJ databases">
        <authorList>
            <person name="Durkin A.S."/>
            <person name="Madupu R."/>
            <person name="Torralba M."/>
            <person name="Gillis M."/>
            <person name="Methe B."/>
            <person name="Sutton G."/>
            <person name="Nelson K.E."/>
        </authorList>
    </citation>
    <scope>NUCLEOTIDE SEQUENCE [LARGE SCALE GENOMIC DNA]</scope>
    <source>
        <strain evidence="8 9">JCVIHMP022</strain>
    </source>
</reference>
<organism evidence="8 9">
    <name type="scientific">Bifidobacterium dentium JCVIHMP022</name>
    <dbReference type="NCBI Taxonomy" id="553191"/>
    <lineage>
        <taxon>Bacteria</taxon>
        <taxon>Bacillati</taxon>
        <taxon>Actinomycetota</taxon>
        <taxon>Actinomycetes</taxon>
        <taxon>Bifidobacteriales</taxon>
        <taxon>Bifidobacteriaceae</taxon>
        <taxon>Bifidobacterium</taxon>
    </lineage>
</organism>
<evidence type="ECO:0000256" key="2">
    <source>
        <dbReference type="ARBA" id="ARBA00022475"/>
    </source>
</evidence>
<feature type="transmembrane region" description="Helical" evidence="6">
    <location>
        <begin position="211"/>
        <end position="231"/>
    </location>
</feature>
<dbReference type="InterPro" id="IPR004869">
    <property type="entry name" value="MMPL_dom"/>
</dbReference>
<dbReference type="SUPFAM" id="SSF82866">
    <property type="entry name" value="Multidrug efflux transporter AcrB transmembrane domain"/>
    <property type="match status" value="2"/>
</dbReference>
<evidence type="ECO:0000256" key="5">
    <source>
        <dbReference type="ARBA" id="ARBA00023136"/>
    </source>
</evidence>
<feature type="transmembrane region" description="Helical" evidence="6">
    <location>
        <begin position="599"/>
        <end position="620"/>
    </location>
</feature>
<feature type="transmembrane region" description="Helical" evidence="6">
    <location>
        <begin position="528"/>
        <end position="550"/>
    </location>
</feature>
<evidence type="ECO:0000256" key="6">
    <source>
        <dbReference type="SAM" id="Phobius"/>
    </source>
</evidence>
<feature type="transmembrane region" description="Helical" evidence="6">
    <location>
        <begin position="184"/>
        <end position="206"/>
    </location>
</feature>
<comment type="caution">
    <text evidence="8">The sequence shown here is derived from an EMBL/GenBank/DDBJ whole genome shotgun (WGS) entry which is preliminary data.</text>
</comment>
<dbReference type="PROSITE" id="PS50156">
    <property type="entry name" value="SSD"/>
    <property type="match status" value="1"/>
</dbReference>
<dbReference type="Proteomes" id="UP000003457">
    <property type="component" value="Unassembled WGS sequence"/>
</dbReference>
<feature type="transmembrane region" description="Helical" evidence="6">
    <location>
        <begin position="276"/>
        <end position="305"/>
    </location>
</feature>
<proteinExistence type="predicted"/>